<dbReference type="InterPro" id="IPR029052">
    <property type="entry name" value="Metallo-depent_PP-like"/>
</dbReference>
<protein>
    <submittedName>
        <fullName evidence="7">Calcineurin-like phosphoesterase superfamily domain protein</fullName>
    </submittedName>
</protein>
<dbReference type="InterPro" id="IPR043461">
    <property type="entry name" value="LpxH-like"/>
</dbReference>
<evidence type="ECO:0000256" key="5">
    <source>
        <dbReference type="ARBA" id="ARBA00023211"/>
    </source>
</evidence>
<gene>
    <name evidence="7" type="ORF">U729_2936</name>
</gene>
<sequence>MGKKKLYRILKNSDVLEVDADSKLVFISDVHRGDGGFGDSLIGNKNIYKAALNFYYKEEFTLIEVGDGDELWKNKNCRDIAYNYKDIFNIYNRFNNDERLYMIYGNHDNIKKRKDFRVSQERKFRKFGKEFGDSFLTLINNLKFHEGLVLNFNPYEKKGIVTHGHQLDLMNDELSFISKFLVRYVWRFLSAIAGFKEPTSPANSYKKGGKIDEKLNAWANEHKMLLICGHTHRAKFPKIGEGLYFNDGSCVFPNSITTIEINKGLISLVKWSVEVSKENNLYIKRNFIAGPEKLEAYLKFVNK</sequence>
<keyword evidence="1" id="KW-1003">Cell membrane</keyword>
<keyword evidence="2" id="KW-0997">Cell inner membrane</keyword>
<proteinExistence type="predicted"/>
<dbReference type="EMBL" id="CP006905">
    <property type="protein sequence ID" value="AIY84662.1"/>
    <property type="molecule type" value="Genomic_DNA"/>
</dbReference>
<dbReference type="GO" id="GO:0009245">
    <property type="term" value="P:lipid A biosynthetic process"/>
    <property type="evidence" value="ECO:0007669"/>
    <property type="project" value="TreeGrafter"/>
</dbReference>
<dbReference type="InterPro" id="IPR004843">
    <property type="entry name" value="Calcineurin-like_PHP"/>
</dbReference>
<dbReference type="Gene3D" id="3.60.21.10">
    <property type="match status" value="1"/>
</dbReference>
<accession>A0A0A7FYH4</accession>
<keyword evidence="5" id="KW-0464">Manganese</keyword>
<evidence type="ECO:0000313" key="8">
    <source>
        <dbReference type="Proteomes" id="UP000030635"/>
    </source>
</evidence>
<evidence type="ECO:0000313" key="7">
    <source>
        <dbReference type="EMBL" id="AIY84662.1"/>
    </source>
</evidence>
<organism evidence="7 8">
    <name type="scientific">Clostridium baratii str. Sullivan</name>
    <dbReference type="NCBI Taxonomy" id="1415775"/>
    <lineage>
        <taxon>Bacteria</taxon>
        <taxon>Bacillati</taxon>
        <taxon>Bacillota</taxon>
        <taxon>Clostridia</taxon>
        <taxon>Eubacteriales</taxon>
        <taxon>Clostridiaceae</taxon>
        <taxon>Clostridium</taxon>
    </lineage>
</organism>
<dbReference type="GO" id="GO:0008758">
    <property type="term" value="F:UDP-2,3-diacylglucosamine hydrolase activity"/>
    <property type="evidence" value="ECO:0007669"/>
    <property type="project" value="TreeGrafter"/>
</dbReference>
<dbReference type="STRING" id="1561.NPD11_91"/>
<evidence type="ECO:0000256" key="2">
    <source>
        <dbReference type="ARBA" id="ARBA00022519"/>
    </source>
</evidence>
<evidence type="ECO:0000256" key="3">
    <source>
        <dbReference type="ARBA" id="ARBA00022723"/>
    </source>
</evidence>
<evidence type="ECO:0000256" key="4">
    <source>
        <dbReference type="ARBA" id="ARBA00023136"/>
    </source>
</evidence>
<dbReference type="GO" id="GO:0016020">
    <property type="term" value="C:membrane"/>
    <property type="evidence" value="ECO:0007669"/>
    <property type="project" value="GOC"/>
</dbReference>
<dbReference type="HOGENOM" id="CLU_065964_0_0_9"/>
<evidence type="ECO:0000256" key="1">
    <source>
        <dbReference type="ARBA" id="ARBA00022475"/>
    </source>
</evidence>
<dbReference type="PANTHER" id="PTHR34990">
    <property type="entry name" value="UDP-2,3-DIACYLGLUCOSAMINE HYDROLASE-RELATED"/>
    <property type="match status" value="1"/>
</dbReference>
<keyword evidence="8" id="KW-1185">Reference proteome</keyword>
<name>A0A0A7FYH4_9CLOT</name>
<dbReference type="OrthoDB" id="9773199at2"/>
<dbReference type="SUPFAM" id="SSF56300">
    <property type="entry name" value="Metallo-dependent phosphatases"/>
    <property type="match status" value="1"/>
</dbReference>
<reference evidence="7 8" key="1">
    <citation type="journal article" date="2015" name="Infect. Genet. Evol.">
        <title>Genomic sequences of six botulinum neurotoxin-producing strains representing three clostridial species illustrate the mobility and diversity of botulinum neurotoxin genes.</title>
        <authorList>
            <person name="Smith T.J."/>
            <person name="Hill K.K."/>
            <person name="Xie G."/>
            <person name="Foley B.T."/>
            <person name="Williamson C.H."/>
            <person name="Foster J.T."/>
            <person name="Johnson S.L."/>
            <person name="Chertkov O."/>
            <person name="Teshima H."/>
            <person name="Gibbons H.S."/>
            <person name="Johnsky L.A."/>
            <person name="Karavis M.A."/>
            <person name="Smith L.A."/>
        </authorList>
    </citation>
    <scope>NUCLEOTIDE SEQUENCE [LARGE SCALE GENOMIC DNA]</scope>
    <source>
        <strain evidence="7">Sullivan</strain>
    </source>
</reference>
<keyword evidence="4" id="KW-0472">Membrane</keyword>
<dbReference type="AlphaFoldDB" id="A0A0A7FYH4"/>
<dbReference type="PANTHER" id="PTHR34990:SF2">
    <property type="entry name" value="BLL8164 PROTEIN"/>
    <property type="match status" value="1"/>
</dbReference>
<dbReference type="GO" id="GO:0046872">
    <property type="term" value="F:metal ion binding"/>
    <property type="evidence" value="ECO:0007669"/>
    <property type="project" value="UniProtKB-KW"/>
</dbReference>
<dbReference type="Proteomes" id="UP000030635">
    <property type="component" value="Chromosome"/>
</dbReference>
<evidence type="ECO:0000259" key="6">
    <source>
        <dbReference type="Pfam" id="PF00149"/>
    </source>
</evidence>
<dbReference type="RefSeq" id="WP_039316285.1">
    <property type="nucleotide sequence ID" value="NZ_CP006905.1"/>
</dbReference>
<dbReference type="eggNOG" id="COG2908">
    <property type="taxonomic scope" value="Bacteria"/>
</dbReference>
<dbReference type="Pfam" id="PF00149">
    <property type="entry name" value="Metallophos"/>
    <property type="match status" value="1"/>
</dbReference>
<dbReference type="KEGG" id="cbv:U729_2936"/>
<keyword evidence="3" id="KW-0479">Metal-binding</keyword>
<feature type="domain" description="Calcineurin-like phosphoesterase" evidence="6">
    <location>
        <begin position="23"/>
        <end position="233"/>
    </location>
</feature>